<evidence type="ECO:0000313" key="1">
    <source>
        <dbReference type="EMBL" id="KAG2944028.1"/>
    </source>
</evidence>
<name>A0A8T1DSX3_9STRA</name>
<evidence type="ECO:0000313" key="2">
    <source>
        <dbReference type="Proteomes" id="UP000736787"/>
    </source>
</evidence>
<dbReference type="VEuPathDB" id="FungiDB:PC110_g12123"/>
<proteinExistence type="predicted"/>
<sequence>MVPNGVVDVVADIRQYWGWNHDNTDAELFANVQRQWESSRRSDDAAKDFVLQVLACGLEEQLLLWLLQPHPADAAEDIRILFTVCKDPYFTADGCELLKPMLDALLLAAAVRAAACDRNAKNRKQRMAGILEAMEGRMFSKTKSVLKAWHKSEISEEDVDSWTRFLELSNVLDPRVFNSRSGRDFMDAAEQIISLQQADLAIVRGSIDTVGLDGDNQIPTADMLWDLTTQIVGLIKVKADSNNDAEEGATVGVNRSLGFVEGAVFEEYLKVKASVALPCVNDSSDHEMSFEDDDMELSAIEQLANVWFSSNEDLVISRDTFERVFDELTALRSLDIISIQTSFLLGMQMRVKRCFVDHCDAVKDEFERRIRRVFNRFTGKAQDLKHVESLVVLAAFCPGQVIQQCIRGARTDLLHHGLYLKVLCASPLLLDWKERTEDETDSLLKRELRQTLLDISRNQSSFDRESQNVLSFLLSLVGIDSSSSSKRAPVVTMTELLDGVVNLVCYCPDQSMEMQLNLLSLIQQLFQHVVQGNGGSVIDPAVMKATFNLVFEALCSTNARDLRLAVLVRETLLLLLKNIMELMYDPASMISLDELTIPLNSSLWTLVSLFNNNFGNDELCKGLQDVAAVEAYMQEKSMGEAVLGLPLPNIISAIQVLLWGLFWDSTMSKSTSVESTKAETWRLLDSIAGFEFFGYDSAGKVIKGNLLIPSAVAEMMLECGITLFQALLCNVIPYLLEYEPTEISQEERLTIPKWAADMVSEQPEFELQISCQLVSTHSLMRYVVKCWGLSGAVNKQLAAPSSVLLVESLSHVLAAVDQAITSSQKSLSGTLFCIQWLCFLVSTASELRLDALSTWSTVRTQLELSLLRLMHQLEQLRETSTAEVHFSQIFVAAWLAYLPTGQFDQVFNFIATRTSK</sequence>
<dbReference type="AlphaFoldDB" id="A0A8T1DSX3"/>
<protein>
    <submittedName>
        <fullName evidence="1">Uncharacterized protein</fullName>
    </submittedName>
</protein>
<accession>A0A8T1DSX3</accession>
<gene>
    <name evidence="1" type="ORF">PC117_g9194</name>
</gene>
<dbReference type="Proteomes" id="UP000736787">
    <property type="component" value="Unassembled WGS sequence"/>
</dbReference>
<organism evidence="1 2">
    <name type="scientific">Phytophthora cactorum</name>
    <dbReference type="NCBI Taxonomy" id="29920"/>
    <lineage>
        <taxon>Eukaryota</taxon>
        <taxon>Sar</taxon>
        <taxon>Stramenopiles</taxon>
        <taxon>Oomycota</taxon>
        <taxon>Peronosporomycetes</taxon>
        <taxon>Peronosporales</taxon>
        <taxon>Peronosporaceae</taxon>
        <taxon>Phytophthora</taxon>
    </lineage>
</organism>
<comment type="caution">
    <text evidence="1">The sequence shown here is derived from an EMBL/GenBank/DDBJ whole genome shotgun (WGS) entry which is preliminary data.</text>
</comment>
<dbReference type="EMBL" id="RCMK01000207">
    <property type="protein sequence ID" value="KAG2944028.1"/>
    <property type="molecule type" value="Genomic_DNA"/>
</dbReference>
<reference evidence="1" key="1">
    <citation type="submission" date="2018-10" db="EMBL/GenBank/DDBJ databases">
        <title>Effector identification in a new, highly contiguous assembly of the strawberry crown rot pathogen Phytophthora cactorum.</title>
        <authorList>
            <person name="Armitage A.D."/>
            <person name="Nellist C.F."/>
            <person name="Bates H."/>
            <person name="Vickerstaff R.J."/>
            <person name="Harrison R.J."/>
        </authorList>
    </citation>
    <scope>NUCLEOTIDE SEQUENCE</scope>
    <source>
        <strain evidence="1">4040</strain>
    </source>
</reference>